<dbReference type="CDD" id="cd01335">
    <property type="entry name" value="Radical_SAM"/>
    <property type="match status" value="1"/>
</dbReference>
<protein>
    <recommendedName>
        <fullName evidence="3 10">Heme chaperone HemW</fullName>
    </recommendedName>
</protein>
<dbReference type="SFLD" id="SFLDG01082">
    <property type="entry name" value="B12-binding_domain_containing"/>
    <property type="match status" value="1"/>
</dbReference>
<dbReference type="KEGG" id="metu:GNH96_02215"/>
<comment type="similarity">
    <text evidence="2">Belongs to the anaerobic coproporphyrinogen-III oxidase family. HemW subfamily.</text>
</comment>
<dbReference type="EMBL" id="CP046565">
    <property type="protein sequence ID" value="QJD28896.1"/>
    <property type="molecule type" value="Genomic_DNA"/>
</dbReference>
<evidence type="ECO:0000256" key="8">
    <source>
        <dbReference type="ARBA" id="ARBA00023014"/>
    </source>
</evidence>
<dbReference type="Pfam" id="PF04055">
    <property type="entry name" value="Radical_SAM"/>
    <property type="match status" value="1"/>
</dbReference>
<dbReference type="PROSITE" id="PS51918">
    <property type="entry name" value="RADICAL_SAM"/>
    <property type="match status" value="1"/>
</dbReference>
<keyword evidence="5 10" id="KW-0949">S-adenosyl-L-methionine</keyword>
<keyword evidence="13" id="KW-1185">Reference proteome</keyword>
<dbReference type="InterPro" id="IPR058240">
    <property type="entry name" value="rSAM_sf"/>
</dbReference>
<evidence type="ECO:0000256" key="6">
    <source>
        <dbReference type="ARBA" id="ARBA00022723"/>
    </source>
</evidence>
<dbReference type="NCBIfam" id="TIGR00539">
    <property type="entry name" value="hemN_rel"/>
    <property type="match status" value="1"/>
</dbReference>
<keyword evidence="4 10" id="KW-0349">Heme</keyword>
<dbReference type="RefSeq" id="WP_169601880.1">
    <property type="nucleotide sequence ID" value="NZ_CP046565.1"/>
</dbReference>
<dbReference type="InterPro" id="IPR013785">
    <property type="entry name" value="Aldolase_TIM"/>
</dbReference>
<accession>A0A858Q582</accession>
<evidence type="ECO:0000256" key="2">
    <source>
        <dbReference type="ARBA" id="ARBA00006100"/>
    </source>
</evidence>
<dbReference type="InterPro" id="IPR007197">
    <property type="entry name" value="rSAM"/>
</dbReference>
<evidence type="ECO:0000256" key="5">
    <source>
        <dbReference type="ARBA" id="ARBA00022691"/>
    </source>
</evidence>
<comment type="subcellular location">
    <subcellularLocation>
        <location evidence="10">Cytoplasm</location>
    </subcellularLocation>
</comment>
<keyword evidence="7 10" id="KW-0408">Iron</keyword>
<evidence type="ECO:0000256" key="10">
    <source>
        <dbReference type="RuleBase" id="RU364116"/>
    </source>
</evidence>
<dbReference type="SMART" id="SM00729">
    <property type="entry name" value="Elp3"/>
    <property type="match status" value="1"/>
</dbReference>
<keyword evidence="10" id="KW-0963">Cytoplasm</keyword>
<dbReference type="GO" id="GO:0051539">
    <property type="term" value="F:4 iron, 4 sulfur cluster binding"/>
    <property type="evidence" value="ECO:0007669"/>
    <property type="project" value="UniProtKB-UniRule"/>
</dbReference>
<dbReference type="Pfam" id="PF06969">
    <property type="entry name" value="HemN_C"/>
    <property type="match status" value="1"/>
</dbReference>
<dbReference type="PANTHER" id="PTHR13932">
    <property type="entry name" value="COPROPORPHYRINIGEN III OXIDASE"/>
    <property type="match status" value="1"/>
</dbReference>
<evidence type="ECO:0000256" key="3">
    <source>
        <dbReference type="ARBA" id="ARBA00017228"/>
    </source>
</evidence>
<reference evidence="13" key="1">
    <citation type="submission" date="2019-12" db="EMBL/GenBank/DDBJ databases">
        <authorList>
            <person name="Awala S.I."/>
            <person name="Rhee S.K."/>
        </authorList>
    </citation>
    <scope>NUCLEOTIDE SEQUENCE [LARGE SCALE GENOMIC DNA]</scope>
    <source>
        <strain evidence="13">IM1</strain>
    </source>
</reference>
<keyword evidence="8 10" id="KW-0411">Iron-sulfur</keyword>
<dbReference type="InterPro" id="IPR010723">
    <property type="entry name" value="HemN_C"/>
</dbReference>
<evidence type="ECO:0000256" key="4">
    <source>
        <dbReference type="ARBA" id="ARBA00022617"/>
    </source>
</evidence>
<dbReference type="GO" id="GO:0006779">
    <property type="term" value="P:porphyrin-containing compound biosynthetic process"/>
    <property type="evidence" value="ECO:0007669"/>
    <property type="project" value="InterPro"/>
</dbReference>
<dbReference type="SFLD" id="SFLDG01065">
    <property type="entry name" value="anaerobic_coproporphyrinogen-I"/>
    <property type="match status" value="1"/>
</dbReference>
<evidence type="ECO:0000313" key="12">
    <source>
        <dbReference type="EMBL" id="QJD28896.1"/>
    </source>
</evidence>
<proteinExistence type="inferred from homology"/>
<dbReference type="SUPFAM" id="SSF102114">
    <property type="entry name" value="Radical SAM enzymes"/>
    <property type="match status" value="1"/>
</dbReference>
<dbReference type="SFLD" id="SFLDS00029">
    <property type="entry name" value="Radical_SAM"/>
    <property type="match status" value="1"/>
</dbReference>
<dbReference type="SFLD" id="SFLDF00562">
    <property type="entry name" value="HemN-like__clustered_with_heat"/>
    <property type="match status" value="1"/>
</dbReference>
<evidence type="ECO:0000256" key="9">
    <source>
        <dbReference type="ARBA" id="ARBA00023186"/>
    </source>
</evidence>
<dbReference type="PANTHER" id="PTHR13932:SF5">
    <property type="entry name" value="RADICAL S-ADENOSYL METHIONINE DOMAIN-CONTAINING PROTEIN 1, MITOCHONDRIAL"/>
    <property type="match status" value="1"/>
</dbReference>
<dbReference type="InterPro" id="IPR004559">
    <property type="entry name" value="HemW-like"/>
</dbReference>
<dbReference type="Proteomes" id="UP000503004">
    <property type="component" value="Chromosome"/>
</dbReference>
<dbReference type="GO" id="GO:0004109">
    <property type="term" value="F:coproporphyrinogen oxidase activity"/>
    <property type="evidence" value="ECO:0007669"/>
    <property type="project" value="InterPro"/>
</dbReference>
<dbReference type="GO" id="GO:0005737">
    <property type="term" value="C:cytoplasm"/>
    <property type="evidence" value="ECO:0007669"/>
    <property type="project" value="UniProtKB-SubCell"/>
</dbReference>
<evidence type="ECO:0000259" key="11">
    <source>
        <dbReference type="PROSITE" id="PS51918"/>
    </source>
</evidence>
<feature type="domain" description="Radical SAM core" evidence="11">
    <location>
        <begin position="1"/>
        <end position="237"/>
    </location>
</feature>
<dbReference type="InterPro" id="IPR006638">
    <property type="entry name" value="Elp3/MiaA/NifB-like_rSAM"/>
</dbReference>
<dbReference type="InterPro" id="IPR034505">
    <property type="entry name" value="Coproporphyrinogen-III_oxidase"/>
</dbReference>
<keyword evidence="10" id="KW-0004">4Fe-4S</keyword>
<comment type="function">
    <text evidence="10">Probably acts as a heme chaperone, transferring heme to an unknown acceptor. Binds one molecule of heme per monomer, possibly covalently. Binds 1 [4Fe-4S] cluster. The cluster is coordinated with 3 cysteines and an exchangeable S-adenosyl-L-methionine.</text>
</comment>
<evidence type="ECO:0000256" key="7">
    <source>
        <dbReference type="ARBA" id="ARBA00023004"/>
    </source>
</evidence>
<gene>
    <name evidence="12" type="primary">hemW</name>
    <name evidence="12" type="ORF">GNH96_02215</name>
</gene>
<dbReference type="SFLD" id="SFLDF00288">
    <property type="entry name" value="HemN-like__clustered_with_nucl"/>
    <property type="match status" value="1"/>
</dbReference>
<dbReference type="Gene3D" id="3.20.20.70">
    <property type="entry name" value="Aldolase class I"/>
    <property type="match status" value="1"/>
</dbReference>
<name>A0A858Q582_9GAMM</name>
<sequence length="380" mass="42067">MLKPPPLGLYIHVPWCVRKCPYCDFNSHRFEGILPERDYIAALLQDLSRDARRVPGRTVESVFIGGGTPSLLSPEAIGLLLDGVRARIALAADAEITLEANPGTAESAKFKGFREAGVNRLSIGVQSFDDAKLAALGRIHDGRAAVEAASMAREAGFGNFNLDLMFGLPGQTVAEVERDVETAIALGPTHVSFYQLTLEPNTLFHRFPPVLPDDDDIWNIQRAGQALLAEHGYRQYEVSAYARDGFRCRHNLNYWRFGDYLGIGAGAHGKITEPASGRVTRLWKTRHPVQYLETLGIGGEHRVNPENLPFEFLMNRLRLRDGFELGDFTEGTGLEACALEPALSECLSERLLERSGSLIRCTDTGWNFLDDVLQRFLPSA</sequence>
<comment type="cofactor">
    <cofactor evidence="1">
        <name>[4Fe-4S] cluster</name>
        <dbReference type="ChEBI" id="CHEBI:49883"/>
    </cofactor>
</comment>
<dbReference type="GO" id="GO:0046872">
    <property type="term" value="F:metal ion binding"/>
    <property type="evidence" value="ECO:0007669"/>
    <property type="project" value="UniProtKB-UniRule"/>
</dbReference>
<evidence type="ECO:0000256" key="1">
    <source>
        <dbReference type="ARBA" id="ARBA00001966"/>
    </source>
</evidence>
<keyword evidence="9 10" id="KW-0143">Chaperone</keyword>
<organism evidence="12 13">
    <name type="scientific">Methylococcus geothermalis</name>
    <dbReference type="NCBI Taxonomy" id="2681310"/>
    <lineage>
        <taxon>Bacteria</taxon>
        <taxon>Pseudomonadati</taxon>
        <taxon>Pseudomonadota</taxon>
        <taxon>Gammaproteobacteria</taxon>
        <taxon>Methylococcales</taxon>
        <taxon>Methylococcaceae</taxon>
        <taxon>Methylococcus</taxon>
    </lineage>
</organism>
<dbReference type="AlphaFoldDB" id="A0A858Q582"/>
<evidence type="ECO:0000313" key="13">
    <source>
        <dbReference type="Proteomes" id="UP000503004"/>
    </source>
</evidence>
<keyword evidence="6 10" id="KW-0479">Metal-binding</keyword>